<sequence length="60" mass="7160">MFFIYASYIICYCFHFIKICSKNKTSNLSLMLLLLLLKIKSFLFEQHGNNKNHESRRSNP</sequence>
<keyword evidence="2" id="KW-1185">Reference proteome</keyword>
<organism evidence="1 2">
    <name type="scientific">Ciona intestinalis</name>
    <name type="common">Transparent sea squirt</name>
    <name type="synonym">Ascidia intestinalis</name>
    <dbReference type="NCBI Taxonomy" id="7719"/>
    <lineage>
        <taxon>Eukaryota</taxon>
        <taxon>Metazoa</taxon>
        <taxon>Chordata</taxon>
        <taxon>Tunicata</taxon>
        <taxon>Ascidiacea</taxon>
        <taxon>Phlebobranchia</taxon>
        <taxon>Cionidae</taxon>
        <taxon>Ciona</taxon>
    </lineage>
</organism>
<dbReference type="InParanoid" id="H2Y1C8"/>
<reference evidence="1" key="2">
    <citation type="journal article" date="2008" name="Genome Biol.">
        <title>Improved genome assembly and evidence-based global gene model set for the chordate Ciona intestinalis: new insight into intron and operon populations.</title>
        <authorList>
            <person name="Satou Y."/>
            <person name="Mineta K."/>
            <person name="Ogasawara M."/>
            <person name="Sasakura Y."/>
            <person name="Shoguchi E."/>
            <person name="Ueno K."/>
            <person name="Yamada L."/>
            <person name="Matsumoto J."/>
            <person name="Wasserscheid J."/>
            <person name="Dewar K."/>
            <person name="Wiley G.B."/>
            <person name="Macmil S.L."/>
            <person name="Roe B.A."/>
            <person name="Zeller R.W."/>
            <person name="Hastings K.E."/>
            <person name="Lemaire P."/>
            <person name="Lindquist E."/>
            <person name="Endo T."/>
            <person name="Hotta K."/>
            <person name="Inaba K."/>
        </authorList>
    </citation>
    <scope>NUCLEOTIDE SEQUENCE [LARGE SCALE GENOMIC DNA]</scope>
    <source>
        <strain evidence="1">wild type</strain>
    </source>
</reference>
<reference evidence="1" key="3">
    <citation type="submission" date="2025-08" db="UniProtKB">
        <authorList>
            <consortium name="Ensembl"/>
        </authorList>
    </citation>
    <scope>IDENTIFICATION</scope>
</reference>
<protein>
    <submittedName>
        <fullName evidence="1">Uncharacterized protein</fullName>
    </submittedName>
</protein>
<evidence type="ECO:0000313" key="2">
    <source>
        <dbReference type="Proteomes" id="UP000008144"/>
    </source>
</evidence>
<reference evidence="1" key="4">
    <citation type="submission" date="2025-09" db="UniProtKB">
        <authorList>
            <consortium name="Ensembl"/>
        </authorList>
    </citation>
    <scope>IDENTIFICATION</scope>
</reference>
<dbReference type="AlphaFoldDB" id="H2Y1C8"/>
<dbReference type="HOGENOM" id="CLU_2941005_0_0_1"/>
<proteinExistence type="predicted"/>
<dbReference type="Ensembl" id="ENSCINT00000034210.1">
    <property type="protein sequence ID" value="ENSCINP00000035712.1"/>
    <property type="gene ID" value="ENSCING00000018765.1"/>
</dbReference>
<accession>H2Y1C8</accession>
<dbReference type="EMBL" id="EAAA01000655">
    <property type="status" value="NOT_ANNOTATED_CDS"/>
    <property type="molecule type" value="Genomic_DNA"/>
</dbReference>
<dbReference type="Proteomes" id="UP000008144">
    <property type="component" value="Chromosome 11"/>
</dbReference>
<name>H2Y1C8_CIOIN</name>
<reference evidence="2" key="1">
    <citation type="journal article" date="2002" name="Science">
        <title>The draft genome of Ciona intestinalis: insights into chordate and vertebrate origins.</title>
        <authorList>
            <person name="Dehal P."/>
            <person name="Satou Y."/>
            <person name="Campbell R.K."/>
            <person name="Chapman J."/>
            <person name="Degnan B."/>
            <person name="De Tomaso A."/>
            <person name="Davidson B."/>
            <person name="Di Gregorio A."/>
            <person name="Gelpke M."/>
            <person name="Goodstein D.M."/>
            <person name="Harafuji N."/>
            <person name="Hastings K.E."/>
            <person name="Ho I."/>
            <person name="Hotta K."/>
            <person name="Huang W."/>
            <person name="Kawashima T."/>
            <person name="Lemaire P."/>
            <person name="Martinez D."/>
            <person name="Meinertzhagen I.A."/>
            <person name="Necula S."/>
            <person name="Nonaka M."/>
            <person name="Putnam N."/>
            <person name="Rash S."/>
            <person name="Saiga H."/>
            <person name="Satake M."/>
            <person name="Terry A."/>
            <person name="Yamada L."/>
            <person name="Wang H.G."/>
            <person name="Awazu S."/>
            <person name="Azumi K."/>
            <person name="Boore J."/>
            <person name="Branno M."/>
            <person name="Chin-Bow S."/>
            <person name="DeSantis R."/>
            <person name="Doyle S."/>
            <person name="Francino P."/>
            <person name="Keys D.N."/>
            <person name="Haga S."/>
            <person name="Hayashi H."/>
            <person name="Hino K."/>
            <person name="Imai K.S."/>
            <person name="Inaba K."/>
            <person name="Kano S."/>
            <person name="Kobayashi K."/>
            <person name="Kobayashi M."/>
            <person name="Lee B.I."/>
            <person name="Makabe K.W."/>
            <person name="Manohar C."/>
            <person name="Matassi G."/>
            <person name="Medina M."/>
            <person name="Mochizuki Y."/>
            <person name="Mount S."/>
            <person name="Morishita T."/>
            <person name="Miura S."/>
            <person name="Nakayama A."/>
            <person name="Nishizaka S."/>
            <person name="Nomoto H."/>
            <person name="Ohta F."/>
            <person name="Oishi K."/>
            <person name="Rigoutsos I."/>
            <person name="Sano M."/>
            <person name="Sasaki A."/>
            <person name="Sasakura Y."/>
            <person name="Shoguchi E."/>
            <person name="Shin-i T."/>
            <person name="Spagnuolo A."/>
            <person name="Stainier D."/>
            <person name="Suzuki M.M."/>
            <person name="Tassy O."/>
            <person name="Takatori N."/>
            <person name="Tokuoka M."/>
            <person name="Yagi K."/>
            <person name="Yoshizaki F."/>
            <person name="Wada S."/>
            <person name="Zhang C."/>
            <person name="Hyatt P.D."/>
            <person name="Larimer F."/>
            <person name="Detter C."/>
            <person name="Doggett N."/>
            <person name="Glavina T."/>
            <person name="Hawkins T."/>
            <person name="Richardson P."/>
            <person name="Lucas S."/>
            <person name="Kohara Y."/>
            <person name="Levine M."/>
            <person name="Satoh N."/>
            <person name="Rokhsar D.S."/>
        </authorList>
    </citation>
    <scope>NUCLEOTIDE SEQUENCE [LARGE SCALE GENOMIC DNA]</scope>
</reference>
<evidence type="ECO:0000313" key="1">
    <source>
        <dbReference type="Ensembl" id="ENSCINP00000035712.1"/>
    </source>
</evidence>